<dbReference type="AlphaFoldDB" id="A0A3S5BQU3"/>
<comment type="caution">
    <text evidence="1">The sequence shown here is derived from an EMBL/GenBank/DDBJ whole genome shotgun (WGS) entry which is preliminary data.</text>
</comment>
<accession>A0A3S5BQU3</accession>
<reference evidence="1" key="1">
    <citation type="submission" date="2018-11" db="EMBL/GenBank/DDBJ databases">
        <authorList>
            <consortium name="Pathogen Informatics"/>
        </authorList>
    </citation>
    <scope>NUCLEOTIDE SEQUENCE</scope>
</reference>
<dbReference type="Proteomes" id="UP000784294">
    <property type="component" value="Unassembled WGS sequence"/>
</dbReference>
<evidence type="ECO:0000313" key="1">
    <source>
        <dbReference type="EMBL" id="VEL14052.1"/>
    </source>
</evidence>
<proteinExistence type="predicted"/>
<sequence>MNQCGAVPLLADTCQIKIVRQHCLSIGGIRISQFPNKKIFYDWAKSGIIFLLPLECGAKFRDEMCKIRSLNSYVATFTKDLF</sequence>
<keyword evidence="2" id="KW-1185">Reference proteome</keyword>
<evidence type="ECO:0000313" key="2">
    <source>
        <dbReference type="Proteomes" id="UP000784294"/>
    </source>
</evidence>
<dbReference type="OrthoDB" id="6219776at2759"/>
<protein>
    <submittedName>
        <fullName evidence="1">Uncharacterized protein</fullName>
    </submittedName>
</protein>
<gene>
    <name evidence="1" type="ORF">PXEA_LOCUS7492</name>
</gene>
<organism evidence="1 2">
    <name type="scientific">Protopolystoma xenopodis</name>
    <dbReference type="NCBI Taxonomy" id="117903"/>
    <lineage>
        <taxon>Eukaryota</taxon>
        <taxon>Metazoa</taxon>
        <taxon>Spiralia</taxon>
        <taxon>Lophotrochozoa</taxon>
        <taxon>Platyhelminthes</taxon>
        <taxon>Monogenea</taxon>
        <taxon>Polyopisthocotylea</taxon>
        <taxon>Polystomatidea</taxon>
        <taxon>Polystomatidae</taxon>
        <taxon>Protopolystoma</taxon>
    </lineage>
</organism>
<name>A0A3S5BQU3_9PLAT</name>
<dbReference type="EMBL" id="CAAALY010019858">
    <property type="protein sequence ID" value="VEL14052.1"/>
    <property type="molecule type" value="Genomic_DNA"/>
</dbReference>